<evidence type="ECO:0000259" key="2">
    <source>
        <dbReference type="PROSITE" id="PS50110"/>
    </source>
</evidence>
<dbReference type="SUPFAM" id="SSF52172">
    <property type="entry name" value="CheY-like"/>
    <property type="match status" value="1"/>
</dbReference>
<reference evidence="4" key="1">
    <citation type="submission" date="2020-12" db="EMBL/GenBank/DDBJ databases">
        <title>Hymenobacter sp.</title>
        <authorList>
            <person name="Kim M.K."/>
        </authorList>
    </citation>
    <scope>NUCLEOTIDE SEQUENCE [LARGE SCALE GENOMIC DNA]</scope>
    <source>
        <strain evidence="4">BT553</strain>
    </source>
</reference>
<dbReference type="RefSeq" id="WP_199040475.1">
    <property type="nucleotide sequence ID" value="NZ_JAELXS010000010.1"/>
</dbReference>
<dbReference type="Proteomes" id="UP000640426">
    <property type="component" value="Unassembled WGS sequence"/>
</dbReference>
<evidence type="ECO:0000313" key="4">
    <source>
        <dbReference type="Proteomes" id="UP000640426"/>
    </source>
</evidence>
<keyword evidence="1" id="KW-0597">Phosphoprotein</keyword>
<dbReference type="Gene3D" id="3.40.50.2300">
    <property type="match status" value="1"/>
</dbReference>
<dbReference type="EMBL" id="JAELXS010000010">
    <property type="protein sequence ID" value="MBJ6123305.1"/>
    <property type="molecule type" value="Genomic_DNA"/>
</dbReference>
<protein>
    <submittedName>
        <fullName evidence="3">Response regulator</fullName>
    </submittedName>
</protein>
<dbReference type="InterPro" id="IPR011006">
    <property type="entry name" value="CheY-like_superfamily"/>
</dbReference>
<feature type="modified residue" description="4-aspartylphosphate" evidence="1">
    <location>
        <position position="59"/>
    </location>
</feature>
<organism evidence="3 4">
    <name type="scientific">Sphingomonas mollis</name>
    <dbReference type="NCBI Taxonomy" id="2795726"/>
    <lineage>
        <taxon>Bacteria</taxon>
        <taxon>Pseudomonadati</taxon>
        <taxon>Pseudomonadota</taxon>
        <taxon>Alphaproteobacteria</taxon>
        <taxon>Sphingomonadales</taxon>
        <taxon>Sphingomonadaceae</taxon>
        <taxon>Sphingomonas</taxon>
    </lineage>
</organism>
<feature type="domain" description="Response regulatory" evidence="2">
    <location>
        <begin position="10"/>
        <end position="118"/>
    </location>
</feature>
<keyword evidence="4" id="KW-1185">Reference proteome</keyword>
<proteinExistence type="predicted"/>
<dbReference type="InterPro" id="IPR001789">
    <property type="entry name" value="Sig_transdc_resp-reg_receiver"/>
</dbReference>
<evidence type="ECO:0000313" key="3">
    <source>
        <dbReference type="EMBL" id="MBJ6123305.1"/>
    </source>
</evidence>
<accession>A0ABS0XU98</accession>
<name>A0ABS0XU98_9SPHN</name>
<evidence type="ECO:0000256" key="1">
    <source>
        <dbReference type="PROSITE-ProRule" id="PRU00169"/>
    </source>
</evidence>
<dbReference type="SMART" id="SM00448">
    <property type="entry name" value="REC"/>
    <property type="match status" value="1"/>
</dbReference>
<sequence length="142" mass="14647">MEISAIAGLSVLVVEDMYLIGASLAAGLEQAGAHVIGPIGTVREALAALDPLPDLATLDIQLDRETSFPVADELVRLGIPFVFATATGSSIPAAHRERIVCAKPYTIIAILTALHRALAGAGISNPPVMAATIVTQRLVLSA</sequence>
<gene>
    <name evidence="3" type="ORF">JAO74_16075</name>
</gene>
<dbReference type="PROSITE" id="PS50110">
    <property type="entry name" value="RESPONSE_REGULATORY"/>
    <property type="match status" value="1"/>
</dbReference>
<comment type="caution">
    <text evidence="3">The sequence shown here is derived from an EMBL/GenBank/DDBJ whole genome shotgun (WGS) entry which is preliminary data.</text>
</comment>